<accession>A0A0A9B505</accession>
<reference evidence="2" key="2">
    <citation type="journal article" date="2015" name="Data Brief">
        <title>Shoot transcriptome of the giant reed, Arundo donax.</title>
        <authorList>
            <person name="Barrero R.A."/>
            <person name="Guerrero F.D."/>
            <person name="Moolhuijzen P."/>
            <person name="Goolsby J.A."/>
            <person name="Tidwell J."/>
            <person name="Bellgard S.E."/>
            <person name="Bellgard M.I."/>
        </authorList>
    </citation>
    <scope>NUCLEOTIDE SEQUENCE</scope>
    <source>
        <tissue evidence="2">Shoot tissue taken approximately 20 cm above the soil surface</tissue>
    </source>
</reference>
<dbReference type="EMBL" id="GBRH01241650">
    <property type="protein sequence ID" value="JAD56245.1"/>
    <property type="molecule type" value="Transcribed_RNA"/>
</dbReference>
<dbReference type="AlphaFoldDB" id="A0A0A9B505"/>
<evidence type="ECO:0000313" key="2">
    <source>
        <dbReference type="EMBL" id="JAD56245.1"/>
    </source>
</evidence>
<protein>
    <submittedName>
        <fullName evidence="2">Uncharacterized protein</fullName>
    </submittedName>
</protein>
<name>A0A0A9B505_ARUDO</name>
<evidence type="ECO:0000256" key="1">
    <source>
        <dbReference type="SAM" id="MobiDB-lite"/>
    </source>
</evidence>
<proteinExistence type="predicted"/>
<reference evidence="2" key="1">
    <citation type="submission" date="2014-09" db="EMBL/GenBank/DDBJ databases">
        <authorList>
            <person name="Magalhaes I.L.F."/>
            <person name="Oliveira U."/>
            <person name="Santos F.R."/>
            <person name="Vidigal T.H.D.A."/>
            <person name="Brescovit A.D."/>
            <person name="Santos A.J."/>
        </authorList>
    </citation>
    <scope>NUCLEOTIDE SEQUENCE</scope>
    <source>
        <tissue evidence="2">Shoot tissue taken approximately 20 cm above the soil surface</tissue>
    </source>
</reference>
<feature type="region of interest" description="Disordered" evidence="1">
    <location>
        <begin position="1"/>
        <end position="25"/>
    </location>
</feature>
<organism evidence="2">
    <name type="scientific">Arundo donax</name>
    <name type="common">Giant reed</name>
    <name type="synonym">Donax arundinaceus</name>
    <dbReference type="NCBI Taxonomy" id="35708"/>
    <lineage>
        <taxon>Eukaryota</taxon>
        <taxon>Viridiplantae</taxon>
        <taxon>Streptophyta</taxon>
        <taxon>Embryophyta</taxon>
        <taxon>Tracheophyta</taxon>
        <taxon>Spermatophyta</taxon>
        <taxon>Magnoliopsida</taxon>
        <taxon>Liliopsida</taxon>
        <taxon>Poales</taxon>
        <taxon>Poaceae</taxon>
        <taxon>PACMAD clade</taxon>
        <taxon>Arundinoideae</taxon>
        <taxon>Arundineae</taxon>
        <taxon>Arundo</taxon>
    </lineage>
</organism>
<sequence length="25" mass="2988">MLLNTELEDTRYSQNQHQDPGRENV</sequence>